<comment type="subcellular location">
    <subcellularLocation>
        <location evidence="8">Endomembrane system</location>
        <topology evidence="8">Single-pass type IV membrane protein</topology>
    </subcellularLocation>
    <subcellularLocation>
        <location evidence="1">Golgi apparatus membrane</location>
        <topology evidence="1">Single-pass membrane protein</topology>
    </subcellularLocation>
</comment>
<evidence type="ECO:0000256" key="10">
    <source>
        <dbReference type="SAM" id="Phobius"/>
    </source>
</evidence>
<keyword evidence="6" id="KW-0333">Golgi apparatus</keyword>
<feature type="domain" description="T-SNARE coiled-coil homology" evidence="11">
    <location>
        <begin position="30"/>
        <end position="92"/>
    </location>
</feature>
<evidence type="ECO:0000256" key="9">
    <source>
        <dbReference type="SAM" id="MobiDB-lite"/>
    </source>
</evidence>
<keyword evidence="3 10" id="KW-0812">Transmembrane</keyword>
<accession>A0ABM3IQH8</accession>
<evidence type="ECO:0000313" key="12">
    <source>
        <dbReference type="Proteomes" id="UP001652623"/>
    </source>
</evidence>
<dbReference type="Gene3D" id="1.20.5.110">
    <property type="match status" value="1"/>
</dbReference>
<proteinExistence type="predicted"/>
<feature type="region of interest" description="Disordered" evidence="9">
    <location>
        <begin position="20"/>
        <end position="39"/>
    </location>
</feature>
<evidence type="ECO:0000256" key="1">
    <source>
        <dbReference type="ARBA" id="ARBA00004194"/>
    </source>
</evidence>
<evidence type="ECO:0000256" key="8">
    <source>
        <dbReference type="ARBA" id="ARBA00046280"/>
    </source>
</evidence>
<keyword evidence="2" id="KW-0813">Transport</keyword>
<dbReference type="InterPro" id="IPR039899">
    <property type="entry name" value="BET1_SNARE"/>
</dbReference>
<dbReference type="PROSITE" id="PS50192">
    <property type="entry name" value="T_SNARE"/>
    <property type="match status" value="1"/>
</dbReference>
<evidence type="ECO:0000256" key="3">
    <source>
        <dbReference type="ARBA" id="ARBA00022692"/>
    </source>
</evidence>
<dbReference type="RefSeq" id="XP_048333466.1">
    <property type="nucleotide sequence ID" value="XM_048477509.2"/>
</dbReference>
<dbReference type="CDD" id="cd15853">
    <property type="entry name" value="SNARE_Bet1"/>
    <property type="match status" value="1"/>
</dbReference>
<keyword evidence="7 10" id="KW-0472">Membrane</keyword>
<keyword evidence="4" id="KW-0653">Protein transport</keyword>
<gene>
    <name evidence="13" type="primary">LOC125423420</name>
</gene>
<dbReference type="GeneID" id="125423420"/>
<organism evidence="12 13">
    <name type="scientific">Ziziphus jujuba</name>
    <name type="common">Chinese jujube</name>
    <name type="synonym">Ziziphus sativa</name>
    <dbReference type="NCBI Taxonomy" id="326968"/>
    <lineage>
        <taxon>Eukaryota</taxon>
        <taxon>Viridiplantae</taxon>
        <taxon>Streptophyta</taxon>
        <taxon>Embryophyta</taxon>
        <taxon>Tracheophyta</taxon>
        <taxon>Spermatophyta</taxon>
        <taxon>Magnoliopsida</taxon>
        <taxon>eudicotyledons</taxon>
        <taxon>Gunneridae</taxon>
        <taxon>Pentapetalae</taxon>
        <taxon>rosids</taxon>
        <taxon>fabids</taxon>
        <taxon>Rosales</taxon>
        <taxon>Rhamnaceae</taxon>
        <taxon>Paliureae</taxon>
        <taxon>Ziziphus</taxon>
    </lineage>
</organism>
<evidence type="ECO:0000256" key="7">
    <source>
        <dbReference type="ARBA" id="ARBA00023136"/>
    </source>
</evidence>
<keyword evidence="5 10" id="KW-1133">Transmembrane helix</keyword>
<evidence type="ECO:0000313" key="13">
    <source>
        <dbReference type="RefSeq" id="XP_048333466.1"/>
    </source>
</evidence>
<dbReference type="Proteomes" id="UP001652623">
    <property type="component" value="Chromosome 3"/>
</dbReference>
<evidence type="ECO:0000256" key="2">
    <source>
        <dbReference type="ARBA" id="ARBA00022448"/>
    </source>
</evidence>
<sequence>MSYRSRSSRAALFDDLEEGGLRTSSSYSRDINERDNDKAAESLHERVTFLKKLTGDIHDEVESHNRLLDRTGNDMDASRVAVMQVFEKKTNRRMCGLAASFVVSFLLIYYLIRVLRYFTQS</sequence>
<protein>
    <submittedName>
        <fullName evidence="13">Bet1-like SNARE 1-2 isoform X2</fullName>
    </submittedName>
</protein>
<keyword evidence="12" id="KW-1185">Reference proteome</keyword>
<feature type="compositionally biased region" description="Basic and acidic residues" evidence="9">
    <location>
        <begin position="30"/>
        <end position="39"/>
    </location>
</feature>
<feature type="transmembrane region" description="Helical" evidence="10">
    <location>
        <begin position="94"/>
        <end position="112"/>
    </location>
</feature>
<evidence type="ECO:0000256" key="5">
    <source>
        <dbReference type="ARBA" id="ARBA00022989"/>
    </source>
</evidence>
<name>A0ABM3IQH8_ZIZJJ</name>
<dbReference type="SUPFAM" id="SSF58038">
    <property type="entry name" value="SNARE fusion complex"/>
    <property type="match status" value="1"/>
</dbReference>
<reference evidence="13" key="1">
    <citation type="submission" date="2025-08" db="UniProtKB">
        <authorList>
            <consortium name="RefSeq"/>
        </authorList>
    </citation>
    <scope>IDENTIFICATION</scope>
    <source>
        <tissue evidence="13">Seedling</tissue>
    </source>
</reference>
<dbReference type="PANTHER" id="PTHR12791">
    <property type="entry name" value="GOLGI SNARE BET1-RELATED"/>
    <property type="match status" value="1"/>
</dbReference>
<evidence type="ECO:0000256" key="6">
    <source>
        <dbReference type="ARBA" id="ARBA00023034"/>
    </source>
</evidence>
<evidence type="ECO:0000259" key="11">
    <source>
        <dbReference type="PROSITE" id="PS50192"/>
    </source>
</evidence>
<evidence type="ECO:0000256" key="4">
    <source>
        <dbReference type="ARBA" id="ARBA00022927"/>
    </source>
</evidence>
<dbReference type="InterPro" id="IPR000727">
    <property type="entry name" value="T_SNARE_dom"/>
</dbReference>